<keyword evidence="14" id="KW-1185">Reference proteome</keyword>
<keyword evidence="10" id="KW-0812">Transmembrane</keyword>
<feature type="region of interest" description="Disordered" evidence="9">
    <location>
        <begin position="595"/>
        <end position="615"/>
    </location>
</feature>
<dbReference type="EMBL" id="PEBI01000002">
    <property type="protein sequence ID" value="PJM73281.1"/>
    <property type="molecule type" value="Genomic_DNA"/>
</dbReference>
<reference evidence="13 14" key="1">
    <citation type="submission" date="2017-10" db="EMBL/GenBank/DDBJ databases">
        <title>Draft genome sequences of strains TRE 1, TRE 9, TRE H and TRI 7, isolated from tamarins, belonging to four potential novel Bifidobacterium species.</title>
        <authorList>
            <person name="Mattarelli P."/>
            <person name="Modesto M."/>
            <person name="Puglisi E."/>
            <person name="Morelli L."/>
            <person name="Spezio C."/>
            <person name="Bonetti A."/>
            <person name="Sandri C."/>
        </authorList>
    </citation>
    <scope>NUCLEOTIDE SEQUENCE [LARGE SCALE GENOMIC DNA]</scope>
    <source>
        <strain evidence="14">TRE1</strain>
    </source>
</reference>
<organism evidence="13 14">
    <name type="scientific">Bifidobacterium primatium</name>
    <dbReference type="NCBI Taxonomy" id="2045438"/>
    <lineage>
        <taxon>Bacteria</taxon>
        <taxon>Bacillati</taxon>
        <taxon>Actinomycetota</taxon>
        <taxon>Actinomycetes</taxon>
        <taxon>Bifidobacteriales</taxon>
        <taxon>Bifidobacteriaceae</taxon>
        <taxon>Bifidobacterium</taxon>
    </lineage>
</organism>
<feature type="signal peptide" evidence="11">
    <location>
        <begin position="1"/>
        <end position="38"/>
    </location>
</feature>
<comment type="subcellular location">
    <subcellularLocation>
        <location evidence="1">Cell envelope</location>
    </subcellularLocation>
    <subcellularLocation>
        <location evidence="2">Cell outer membrane</location>
    </subcellularLocation>
    <subcellularLocation>
        <location evidence="3">Secreted</location>
    </subcellularLocation>
</comment>
<dbReference type="GO" id="GO:0005975">
    <property type="term" value="P:carbohydrate metabolic process"/>
    <property type="evidence" value="ECO:0007669"/>
    <property type="project" value="UniProtKB-ARBA"/>
</dbReference>
<keyword evidence="8" id="KW-0998">Cell outer membrane</keyword>
<feature type="compositionally biased region" description="Basic and acidic residues" evidence="9">
    <location>
        <begin position="597"/>
        <end position="608"/>
    </location>
</feature>
<evidence type="ECO:0000313" key="13">
    <source>
        <dbReference type="EMBL" id="PJM73281.1"/>
    </source>
</evidence>
<dbReference type="InterPro" id="IPR006311">
    <property type="entry name" value="TAT_signal"/>
</dbReference>
<feature type="region of interest" description="Disordered" evidence="9">
    <location>
        <begin position="40"/>
        <end position="96"/>
    </location>
</feature>
<evidence type="ECO:0000256" key="3">
    <source>
        <dbReference type="ARBA" id="ARBA00004613"/>
    </source>
</evidence>
<dbReference type="InterPro" id="IPR041033">
    <property type="entry name" value="SpaA_PFL_dom_1"/>
</dbReference>
<feature type="chain" id="PRO_5039300694" description="SpaA-like prealbumin fold domain-containing protein" evidence="11">
    <location>
        <begin position="39"/>
        <end position="1107"/>
    </location>
</feature>
<feature type="domain" description="SpaA-like prealbumin fold" evidence="12">
    <location>
        <begin position="817"/>
        <end position="928"/>
    </location>
</feature>
<dbReference type="PROSITE" id="PS51318">
    <property type="entry name" value="TAT"/>
    <property type="match status" value="1"/>
</dbReference>
<accession>A0A2M9H8Z8</accession>
<dbReference type="NCBIfam" id="TIGR01376">
    <property type="entry name" value="POMP_repeat"/>
    <property type="match status" value="1"/>
</dbReference>
<dbReference type="InterPro" id="IPR013783">
    <property type="entry name" value="Ig-like_fold"/>
</dbReference>
<comment type="caution">
    <text evidence="13">The sequence shown here is derived from an EMBL/GenBank/DDBJ whole genome shotgun (WGS) entry which is preliminary data.</text>
</comment>
<gene>
    <name evidence="13" type="ORF">CS006_04330</name>
</gene>
<sequence length="1107" mass="114560">MNTLGDSAATGRRRGAHAIAAMAAAAAMLAVGIPAAGAVETAGAETESTVAASPSQSSSASNDGATSAPSSQNPTAQGATPKTQKKDSQKKAAAKVAAPKAAGDCAAVRTWDVLKSCVDGAATDGSATTVTLAASIEVPTDTTDTESTPLDQNHVLYVNNGAKITLKADDGAGLDGTRSGGRKGSVIYVYPGGSLTIAGGTYQSIGTKERGAVIMNDGTVNVTGGTFRNNTSAVSGGVISSSGTVSVTGGTFTGNGQSPADDCSTDATVEQCHQSNLGGGAIHSTGSLLVQGNVTFDGNYAKSWSWRAGGGAIWASGKLWVKNATDGTKPKFVNNYTSVAKPERAADGTWTDIQRGGAGGAIFLNGDSSMAWLTGGSYTNNVSGYLGGAVYTEEDSTTYVGKAVAFDNAAGHFGGGLWFCPSGNATASQGGNIALFDNDVNTTLDGNTANTAADGNTVTAGDDLAIMNPYHKWYGDPNKFTSNSFHLLDTWFTDRSNPAVTWYRDGTPLMESSGYFDSWLPDSGGWYGHGAIALQAKADPAYPTEKVTTPTTLNLYVPGTVHAANGAASTMTVPTGDGNTNFTTGVALKAQVNGATDAERQATRDEAKGSAQLSMSGNGARLSGGAFGSNGVVIFASPSNATWEKTAVGGDGKPSADNPLAGAVWKLTVTQTSLDTASRSTDSTPYQDGDLRPADCQVAKPDPYQCWTSSVVNGEKTWTMYVTDKTTNGATGRDNNPEPGVVEVDNLAAGDYKLTEETAPPGYEKSSNVYAMKVYAAEAGKLPKDTEITLESGPDADKGLYAKARDGHALIGNRTNGKVSWEKTDGANPIDGSVWRIERKTDDGTWTAVTNLTGADGKADITDCVDTACTGADKDSRAGWFTVEGIGAAGTYRLVETQAPEGFWQPGDSEKVHEFEVKVSDGAVSTDWGKASNVIANTPAAVTWRKTDKDTGALITASASKWELKRYSDASHSMLKETLAVTDCFPNTSCSGTNDTNTAAGVITVQRLKPGYYTLVETQAPNGYNVGDDTYTFVIERDATEHVVSLETGGRQLDDNKVPNEAKKVAMLPFTGGMDGRGWLVFGGLFTAAAALALAAVNEYRKRKGLA</sequence>
<dbReference type="PANTHER" id="PTHR36108">
    <property type="entry name" value="COLOSSIN-B-RELATED"/>
    <property type="match status" value="1"/>
</dbReference>
<feature type="transmembrane region" description="Helical" evidence="10">
    <location>
        <begin position="1078"/>
        <end position="1097"/>
    </location>
</feature>
<comment type="similarity">
    <text evidence="4">Belongs to the serine-aspartate repeat-containing protein (SDr) family.</text>
</comment>
<evidence type="ECO:0000256" key="11">
    <source>
        <dbReference type="SAM" id="SignalP"/>
    </source>
</evidence>
<feature type="compositionally biased region" description="Polar residues" evidence="9">
    <location>
        <begin position="69"/>
        <end position="78"/>
    </location>
</feature>
<evidence type="ECO:0000256" key="8">
    <source>
        <dbReference type="ARBA" id="ARBA00023237"/>
    </source>
</evidence>
<feature type="compositionally biased region" description="Low complexity" evidence="9">
    <location>
        <begin position="40"/>
        <end position="68"/>
    </location>
</feature>
<evidence type="ECO:0000256" key="10">
    <source>
        <dbReference type="SAM" id="Phobius"/>
    </source>
</evidence>
<keyword evidence="10" id="KW-1133">Transmembrane helix</keyword>
<feature type="domain" description="SpaA-like prealbumin fold" evidence="12">
    <location>
        <begin position="942"/>
        <end position="1042"/>
    </location>
</feature>
<evidence type="ECO:0000256" key="6">
    <source>
        <dbReference type="ARBA" id="ARBA00022729"/>
    </source>
</evidence>
<evidence type="ECO:0000259" key="12">
    <source>
        <dbReference type="Pfam" id="PF17802"/>
    </source>
</evidence>
<feature type="domain" description="SpaA-like prealbumin fold" evidence="12">
    <location>
        <begin position="658"/>
        <end position="776"/>
    </location>
</feature>
<protein>
    <recommendedName>
        <fullName evidence="12">SpaA-like prealbumin fold domain-containing protein</fullName>
    </recommendedName>
</protein>
<dbReference type="Gene3D" id="2.60.40.10">
    <property type="entry name" value="Immunoglobulins"/>
    <property type="match status" value="3"/>
</dbReference>
<dbReference type="SUPFAM" id="SSF51126">
    <property type="entry name" value="Pectin lyase-like"/>
    <property type="match status" value="1"/>
</dbReference>
<evidence type="ECO:0000256" key="4">
    <source>
        <dbReference type="ARBA" id="ARBA00007257"/>
    </source>
</evidence>
<proteinExistence type="inferred from homology"/>
<dbReference type="Proteomes" id="UP000229095">
    <property type="component" value="Unassembled WGS sequence"/>
</dbReference>
<dbReference type="PANTHER" id="PTHR36108:SF13">
    <property type="entry name" value="COLOSSIN-B-RELATED"/>
    <property type="match status" value="1"/>
</dbReference>
<keyword evidence="5" id="KW-0964">Secreted</keyword>
<evidence type="ECO:0000256" key="5">
    <source>
        <dbReference type="ARBA" id="ARBA00022525"/>
    </source>
</evidence>
<evidence type="ECO:0000256" key="1">
    <source>
        <dbReference type="ARBA" id="ARBA00004196"/>
    </source>
</evidence>
<evidence type="ECO:0000256" key="7">
    <source>
        <dbReference type="ARBA" id="ARBA00023136"/>
    </source>
</evidence>
<dbReference type="InterPro" id="IPR011050">
    <property type="entry name" value="Pectin_lyase_fold/virulence"/>
</dbReference>
<name>A0A2M9H8Z8_9BIFI</name>
<dbReference type="AlphaFoldDB" id="A0A2M9H8Z8"/>
<evidence type="ECO:0000256" key="9">
    <source>
        <dbReference type="SAM" id="MobiDB-lite"/>
    </source>
</evidence>
<dbReference type="GO" id="GO:0009279">
    <property type="term" value="C:cell outer membrane"/>
    <property type="evidence" value="ECO:0007669"/>
    <property type="project" value="UniProtKB-SubCell"/>
</dbReference>
<evidence type="ECO:0000256" key="2">
    <source>
        <dbReference type="ARBA" id="ARBA00004442"/>
    </source>
</evidence>
<dbReference type="Pfam" id="PF17802">
    <property type="entry name" value="SpaA"/>
    <property type="match status" value="3"/>
</dbReference>
<dbReference type="InterPro" id="IPR003368">
    <property type="entry name" value="POMP_repeat"/>
</dbReference>
<keyword evidence="6 11" id="KW-0732">Signal</keyword>
<evidence type="ECO:0000313" key="14">
    <source>
        <dbReference type="Proteomes" id="UP000229095"/>
    </source>
</evidence>
<dbReference type="GO" id="GO:0005576">
    <property type="term" value="C:extracellular region"/>
    <property type="evidence" value="ECO:0007669"/>
    <property type="project" value="UniProtKB-SubCell"/>
</dbReference>
<keyword evidence="7 10" id="KW-0472">Membrane</keyword>